<organism evidence="8 9">
    <name type="scientific">Pseudosulfitobacter koreensis</name>
    <dbReference type="NCBI Taxonomy" id="2968472"/>
    <lineage>
        <taxon>Bacteria</taxon>
        <taxon>Pseudomonadati</taxon>
        <taxon>Pseudomonadota</taxon>
        <taxon>Alphaproteobacteria</taxon>
        <taxon>Rhodobacterales</taxon>
        <taxon>Roseobacteraceae</taxon>
        <taxon>Pseudosulfitobacter</taxon>
    </lineage>
</organism>
<dbReference type="PANTHER" id="PTHR43741:SF4">
    <property type="entry name" value="FMN-DEPENDENT NADH:QUINONE OXIDOREDUCTASE"/>
    <property type="match status" value="1"/>
</dbReference>
<comment type="caution">
    <text evidence="6">Lacks conserved residue(s) required for the propagation of feature annotation.</text>
</comment>
<feature type="binding site" evidence="6">
    <location>
        <position position="9"/>
    </location>
    <ligand>
        <name>FMN</name>
        <dbReference type="ChEBI" id="CHEBI:58210"/>
    </ligand>
</feature>
<evidence type="ECO:0000256" key="4">
    <source>
        <dbReference type="ARBA" id="ARBA00023027"/>
    </source>
</evidence>
<dbReference type="InterPro" id="IPR050104">
    <property type="entry name" value="FMN-dep_NADH:Q_OxRdtase_AzoR1"/>
</dbReference>
<dbReference type="InterPro" id="IPR023048">
    <property type="entry name" value="NADH:quinone_OxRdtase_FMN_depd"/>
</dbReference>
<dbReference type="EMBL" id="JANKJG010000014">
    <property type="protein sequence ID" value="MCR8827998.1"/>
    <property type="molecule type" value="Genomic_DNA"/>
</dbReference>
<comment type="similarity">
    <text evidence="6">Belongs to the azoreductase type 1 family.</text>
</comment>
<evidence type="ECO:0000259" key="7">
    <source>
        <dbReference type="Pfam" id="PF02525"/>
    </source>
</evidence>
<evidence type="ECO:0000256" key="6">
    <source>
        <dbReference type="HAMAP-Rule" id="MF_01216"/>
    </source>
</evidence>
<dbReference type="EC" id="1.6.5.-" evidence="6"/>
<evidence type="ECO:0000256" key="3">
    <source>
        <dbReference type="ARBA" id="ARBA00023002"/>
    </source>
</evidence>
<dbReference type="InterPro" id="IPR029039">
    <property type="entry name" value="Flavoprotein-like_sf"/>
</dbReference>
<dbReference type="Pfam" id="PF02525">
    <property type="entry name" value="Flavodoxin_2"/>
    <property type="match status" value="1"/>
</dbReference>
<comment type="catalytic activity">
    <reaction evidence="5">
        <text>N,N-dimethyl-1,4-phenylenediamine + anthranilate + 2 NAD(+) = 2-(4-dimethylaminophenyl)diazenylbenzoate + 2 NADH + 2 H(+)</text>
        <dbReference type="Rhea" id="RHEA:55872"/>
        <dbReference type="ChEBI" id="CHEBI:15378"/>
        <dbReference type="ChEBI" id="CHEBI:15783"/>
        <dbReference type="ChEBI" id="CHEBI:16567"/>
        <dbReference type="ChEBI" id="CHEBI:57540"/>
        <dbReference type="ChEBI" id="CHEBI:57945"/>
        <dbReference type="ChEBI" id="CHEBI:71579"/>
        <dbReference type="EC" id="1.7.1.17"/>
    </reaction>
    <physiologicalReaction direction="right-to-left" evidence="5">
        <dbReference type="Rhea" id="RHEA:55874"/>
    </physiologicalReaction>
</comment>
<accession>A0ABT1Z4F9</accession>
<keyword evidence="2 6" id="KW-0288">FMN</keyword>
<sequence>MKILQINASTRGPESQSLSVAENLIAKLKSGPGVSVDTMDLFDGSLPAFDANAVGAKMALFTGAEATAAQKETWATVEKIFQRFAAADVYVVNTPLWNNGIPYVLKQLIDLVTQPGWTFGFDPEKGYNGLLTGKRAFVVHASGVYYNGISPNFGSDFATPYLDDWFKFIGVADVEHIHVAPTVVNADYSTTKAEAIVKAEAAAAAA</sequence>
<name>A0ABT1Z4F9_9RHOB</name>
<feature type="binding site" evidence="6">
    <location>
        <begin position="15"/>
        <end position="17"/>
    </location>
    <ligand>
        <name>FMN</name>
        <dbReference type="ChEBI" id="CHEBI:58210"/>
    </ligand>
</feature>
<comment type="cofactor">
    <cofactor evidence="6">
        <name>FMN</name>
        <dbReference type="ChEBI" id="CHEBI:58210"/>
    </cofactor>
    <text evidence="6">Binds 1 FMN per subunit.</text>
</comment>
<evidence type="ECO:0000256" key="5">
    <source>
        <dbReference type="ARBA" id="ARBA00048542"/>
    </source>
</evidence>
<dbReference type="InterPro" id="IPR003680">
    <property type="entry name" value="Flavodoxin_fold"/>
</dbReference>
<comment type="function">
    <text evidence="6">Quinone reductase that provides resistance to thiol-specific stress caused by electrophilic quinones.</text>
</comment>
<protein>
    <recommendedName>
        <fullName evidence="6">FMN dependent NADH:quinone oxidoreductase</fullName>
        <ecNumber evidence="6">1.6.5.-</ecNumber>
    </recommendedName>
    <alternativeName>
        <fullName evidence="6">Azo-dye reductase</fullName>
    </alternativeName>
    <alternativeName>
        <fullName evidence="6">FMN-dependent NADH-azo compound oxidoreductase</fullName>
    </alternativeName>
    <alternativeName>
        <fullName evidence="6">FMN-dependent NADH-azoreductase</fullName>
        <ecNumber evidence="6">1.7.1.17</ecNumber>
    </alternativeName>
</protein>
<reference evidence="8" key="1">
    <citation type="submission" date="2022-07" db="EMBL/GenBank/DDBJ databases">
        <title>Pseudosulfitobacter sp. strain AP-MA-4, whole genome sequence.</title>
        <authorList>
            <person name="Jiang Y."/>
        </authorList>
    </citation>
    <scope>NUCLEOTIDE SEQUENCE</scope>
    <source>
        <strain evidence="8">AP-MA-4</strain>
    </source>
</reference>
<evidence type="ECO:0000313" key="9">
    <source>
        <dbReference type="Proteomes" id="UP001165396"/>
    </source>
</evidence>
<feature type="domain" description="Flavodoxin-like fold" evidence="7">
    <location>
        <begin position="1"/>
        <end position="198"/>
    </location>
</feature>
<comment type="catalytic activity">
    <reaction evidence="6">
        <text>2 a quinone + NADH + H(+) = 2 a 1,4-benzosemiquinone + NAD(+)</text>
        <dbReference type="Rhea" id="RHEA:65952"/>
        <dbReference type="ChEBI" id="CHEBI:15378"/>
        <dbReference type="ChEBI" id="CHEBI:57540"/>
        <dbReference type="ChEBI" id="CHEBI:57945"/>
        <dbReference type="ChEBI" id="CHEBI:132124"/>
        <dbReference type="ChEBI" id="CHEBI:134225"/>
    </reaction>
</comment>
<comment type="caution">
    <text evidence="8">The sequence shown here is derived from an EMBL/GenBank/DDBJ whole genome shotgun (WGS) entry which is preliminary data.</text>
</comment>
<comment type="function">
    <text evidence="6">Also exhibits azoreductase activity. Catalyzes the reductive cleavage of the azo bond in aromatic azo compounds to the corresponding amines.</text>
</comment>
<keyword evidence="9" id="KW-1185">Reference proteome</keyword>
<dbReference type="Gene3D" id="3.40.50.360">
    <property type="match status" value="1"/>
</dbReference>
<evidence type="ECO:0000313" key="8">
    <source>
        <dbReference type="EMBL" id="MCR8827998.1"/>
    </source>
</evidence>
<keyword evidence="4 6" id="KW-0520">NAD</keyword>
<dbReference type="HAMAP" id="MF_01216">
    <property type="entry name" value="Azoreductase_type1"/>
    <property type="match status" value="1"/>
</dbReference>
<dbReference type="Proteomes" id="UP001165396">
    <property type="component" value="Unassembled WGS sequence"/>
</dbReference>
<proteinExistence type="inferred from homology"/>
<dbReference type="SUPFAM" id="SSF52218">
    <property type="entry name" value="Flavoproteins"/>
    <property type="match status" value="1"/>
</dbReference>
<keyword evidence="3 6" id="KW-0560">Oxidoreductase</keyword>
<gene>
    <name evidence="6" type="primary">azoR</name>
    <name evidence="8" type="ORF">NTA49_15765</name>
</gene>
<dbReference type="PANTHER" id="PTHR43741">
    <property type="entry name" value="FMN-DEPENDENT NADH-AZOREDUCTASE 1"/>
    <property type="match status" value="1"/>
</dbReference>
<dbReference type="RefSeq" id="WP_258295767.1">
    <property type="nucleotide sequence ID" value="NZ_JANKJG010000014.1"/>
</dbReference>
<evidence type="ECO:0000256" key="2">
    <source>
        <dbReference type="ARBA" id="ARBA00022643"/>
    </source>
</evidence>
<dbReference type="EC" id="1.7.1.17" evidence="6"/>
<comment type="subunit">
    <text evidence="6">Homodimer.</text>
</comment>
<keyword evidence="1 6" id="KW-0285">Flavoprotein</keyword>
<evidence type="ECO:0000256" key="1">
    <source>
        <dbReference type="ARBA" id="ARBA00022630"/>
    </source>
</evidence>